<name>A0A0F7TT16_PENBI</name>
<proteinExistence type="predicted"/>
<evidence type="ECO:0000313" key="2">
    <source>
        <dbReference type="EMBL" id="CEJ59834.1"/>
    </source>
</evidence>
<organism evidence="2 3">
    <name type="scientific">Penicillium brasilianum</name>
    <dbReference type="NCBI Taxonomy" id="104259"/>
    <lineage>
        <taxon>Eukaryota</taxon>
        <taxon>Fungi</taxon>
        <taxon>Dikarya</taxon>
        <taxon>Ascomycota</taxon>
        <taxon>Pezizomycotina</taxon>
        <taxon>Eurotiomycetes</taxon>
        <taxon>Eurotiomycetidae</taxon>
        <taxon>Eurotiales</taxon>
        <taxon>Aspergillaceae</taxon>
        <taxon>Penicillium</taxon>
    </lineage>
</organism>
<dbReference type="SUPFAM" id="SSF54427">
    <property type="entry name" value="NTF2-like"/>
    <property type="match status" value="1"/>
</dbReference>
<keyword evidence="1" id="KW-0732">Signal</keyword>
<feature type="signal peptide" evidence="1">
    <location>
        <begin position="1"/>
        <end position="22"/>
    </location>
</feature>
<evidence type="ECO:0000256" key="1">
    <source>
        <dbReference type="SAM" id="SignalP"/>
    </source>
</evidence>
<evidence type="ECO:0008006" key="4">
    <source>
        <dbReference type="Google" id="ProtNLM"/>
    </source>
</evidence>
<dbReference type="EMBL" id="CDHK01000008">
    <property type="protein sequence ID" value="CEJ59834.1"/>
    <property type="molecule type" value="Genomic_DNA"/>
</dbReference>
<dbReference type="Gene3D" id="3.10.450.50">
    <property type="match status" value="1"/>
</dbReference>
<accession>A0A0F7TT16</accession>
<dbReference type="AlphaFoldDB" id="A0A0F7TT16"/>
<dbReference type="InterPro" id="IPR032710">
    <property type="entry name" value="NTF2-like_dom_sf"/>
</dbReference>
<gene>
    <name evidence="2" type="ORF">PMG11_08437</name>
</gene>
<reference evidence="3" key="1">
    <citation type="journal article" date="2015" name="Genome Announc.">
        <title>Draft genome sequence of the fungus Penicillium brasilianum MG11.</title>
        <authorList>
            <person name="Horn F."/>
            <person name="Linde J."/>
            <person name="Mattern D.J."/>
            <person name="Walther G."/>
            <person name="Guthke R."/>
            <person name="Brakhage A.A."/>
            <person name="Valiante V."/>
        </authorList>
    </citation>
    <scope>NUCLEOTIDE SEQUENCE [LARGE SCALE GENOMIC DNA]</scope>
    <source>
        <strain evidence="3">MG11</strain>
    </source>
</reference>
<keyword evidence="3" id="KW-1185">Reference proteome</keyword>
<dbReference type="OrthoDB" id="2820488at2759"/>
<evidence type="ECO:0000313" key="3">
    <source>
        <dbReference type="Proteomes" id="UP000042958"/>
    </source>
</evidence>
<dbReference type="Proteomes" id="UP000042958">
    <property type="component" value="Unassembled WGS sequence"/>
</dbReference>
<sequence>MISTVIFVGSLLSCLLSRGVTAFDKRVEGINTNHIKTFDCPSTTQAHPSQRELRASMDRFASIFYVEKDVESAFDQYVAKNYVQHNPGIADGRDAAVEALTPLFSAKENYFQIARVMVGPEYTTIHIKASTKIQASNVFDVYRTIGSCTIEH</sequence>
<feature type="chain" id="PRO_5002522663" description="SnoaL-like domain-containing protein" evidence="1">
    <location>
        <begin position="23"/>
        <end position="152"/>
    </location>
</feature>
<protein>
    <recommendedName>
        <fullName evidence="4">SnoaL-like domain-containing protein</fullName>
    </recommendedName>
</protein>